<name>A0ABV8YBD2_9DEIO</name>
<dbReference type="Proteomes" id="UP001595939">
    <property type="component" value="Unassembled WGS sequence"/>
</dbReference>
<keyword evidence="2" id="KW-1185">Reference proteome</keyword>
<gene>
    <name evidence="1" type="ORF">ACFO0P_15020</name>
</gene>
<proteinExistence type="predicted"/>
<organism evidence="1 2">
    <name type="scientific">Deinococcus sonorensis</name>
    <dbReference type="NCBI Taxonomy" id="309891"/>
    <lineage>
        <taxon>Bacteria</taxon>
        <taxon>Thermotogati</taxon>
        <taxon>Deinococcota</taxon>
        <taxon>Deinococci</taxon>
        <taxon>Deinococcales</taxon>
        <taxon>Deinococcaceae</taxon>
        <taxon>Deinococcus</taxon>
    </lineage>
</organism>
<evidence type="ECO:0000313" key="2">
    <source>
        <dbReference type="Proteomes" id="UP001595939"/>
    </source>
</evidence>
<evidence type="ECO:0000313" key="1">
    <source>
        <dbReference type="EMBL" id="MFC4455091.1"/>
    </source>
</evidence>
<dbReference type="EMBL" id="JBHSEG010000008">
    <property type="protein sequence ID" value="MFC4455091.1"/>
    <property type="molecule type" value="Genomic_DNA"/>
</dbReference>
<sequence length="76" mass="8246">MNEAARSSAVALNLDYEYLADAGRDLHGYVRTLQEAQQACADASGAPLDWTADGRAAWTASDPRTGITYVIERLPF</sequence>
<comment type="caution">
    <text evidence="1">The sequence shown here is derived from an EMBL/GenBank/DDBJ whole genome shotgun (WGS) entry which is preliminary data.</text>
</comment>
<protein>
    <submittedName>
        <fullName evidence="1">Uncharacterized protein</fullName>
    </submittedName>
</protein>
<accession>A0ABV8YBD2</accession>
<dbReference type="RefSeq" id="WP_380129809.1">
    <property type="nucleotide sequence ID" value="NZ_JBHSEG010000008.1"/>
</dbReference>
<reference evidence="2" key="1">
    <citation type="journal article" date="2019" name="Int. J. Syst. Evol. Microbiol.">
        <title>The Global Catalogue of Microorganisms (GCM) 10K type strain sequencing project: providing services to taxonomists for standard genome sequencing and annotation.</title>
        <authorList>
            <consortium name="The Broad Institute Genomics Platform"/>
            <consortium name="The Broad Institute Genome Sequencing Center for Infectious Disease"/>
            <person name="Wu L."/>
            <person name="Ma J."/>
        </authorList>
    </citation>
    <scope>NUCLEOTIDE SEQUENCE [LARGE SCALE GENOMIC DNA]</scope>
    <source>
        <strain evidence="2">CCUG 39970</strain>
    </source>
</reference>